<dbReference type="Pfam" id="PF00326">
    <property type="entry name" value="Peptidase_S9"/>
    <property type="match status" value="1"/>
</dbReference>
<dbReference type="EMBL" id="KV784355">
    <property type="protein sequence ID" value="OEU20026.1"/>
    <property type="molecule type" value="Genomic_DNA"/>
</dbReference>
<dbReference type="GO" id="GO:0006508">
    <property type="term" value="P:proteolysis"/>
    <property type="evidence" value="ECO:0007669"/>
    <property type="project" value="UniProtKB-KW"/>
</dbReference>
<dbReference type="SUPFAM" id="SSF50993">
    <property type="entry name" value="Peptidase/esterase 'gauge' domain"/>
    <property type="match status" value="1"/>
</dbReference>
<protein>
    <recommendedName>
        <fullName evidence="2">Prolyl endopeptidase</fullName>
        <ecNumber evidence="2">3.4.21.-</ecNumber>
    </recommendedName>
</protein>
<dbReference type="GO" id="GO:0004252">
    <property type="term" value="F:serine-type endopeptidase activity"/>
    <property type="evidence" value="ECO:0007669"/>
    <property type="project" value="UniProtKB-UniRule"/>
</dbReference>
<dbReference type="KEGG" id="fcy:FRACYDRAFT_206739"/>
<sequence>MTDTTKKDIHDADDPYIWLEDVESEESLSFAKSANEKCLASLGNPTGNPTYEGVLKILESKDRIAHVTNHGRDETSATSNNQRIFYNFWKDSDHPKGIWRKTTEDEYNNPKDDPVWTTVLDIDELAKKDDISWVYKGASLLPRGRDSDPIHGGKLVTRALCKLSRGGSDAVHLKEFDLITQDFVSADDGGFILPEAKIRASYKSRDILLVGSDFGDGSLTDSGYPRVVKEWNRGTSIDDAPTVFEGESTDVAVNGYVADERNWGGNIWQVHSRSITFYTSKYWMAKLTEDHLLKPEDRPTDLTEPEFKELEIQDDASIDYIGKILFIILKSDWTPNDNTGITYKQGSVIYCSFEKFWLDGKSAVDYTILFEPTEQTAYEYFTVTKNYLILSTTDTVKSKLGFYKLDDSGTSLSLVSGGEETEAKIRACSCRPIDYRESDEFWFTTSDYTTPSTLYSADASKMECSELSDSKEEDAFIVQKLKTLPPQYDSDGLCIEQKFATSKDGTKIPYFMVRKSDIELNGKNPTLLYGYGGFEISLGPRYISSVGTAWLERGGVYVEANIRGGGEFGPSWHQAALKENRNKAYEDFIAVGEDLIEAGICKPKTLAARGGSNGGLLVGNMYVMRPDLWGAIHCAVPLLDMKRFHTLLAGASWMGEYGNPDEDWDNFLHKYSPYHNIDADRTSYPPMLVTTSTRDDRVHPGHARKMVKKLWDLGEGKDWPVHYYENIEGGHGGAADAKQSAFMNALAYDFMFDTLSKNAKGV</sequence>
<organism evidence="4 5">
    <name type="scientific">Fragilariopsis cylindrus CCMP1102</name>
    <dbReference type="NCBI Taxonomy" id="635003"/>
    <lineage>
        <taxon>Eukaryota</taxon>
        <taxon>Sar</taxon>
        <taxon>Stramenopiles</taxon>
        <taxon>Ochrophyta</taxon>
        <taxon>Bacillariophyta</taxon>
        <taxon>Bacillariophyceae</taxon>
        <taxon>Bacillariophycidae</taxon>
        <taxon>Bacillariales</taxon>
        <taxon>Bacillariaceae</taxon>
        <taxon>Fragilariopsis</taxon>
    </lineage>
</organism>
<gene>
    <name evidence="4" type="ORF">FRACYDRAFT_206739</name>
</gene>
<dbReference type="PANTHER" id="PTHR42881">
    <property type="entry name" value="PROLYL ENDOPEPTIDASE"/>
    <property type="match status" value="1"/>
</dbReference>
<keyword evidence="5" id="KW-1185">Reference proteome</keyword>
<dbReference type="OrthoDB" id="248387at2759"/>
<keyword evidence="2" id="KW-0645">Protease</keyword>
<evidence type="ECO:0000256" key="1">
    <source>
        <dbReference type="ARBA" id="ARBA00005228"/>
    </source>
</evidence>
<dbReference type="InterPro" id="IPR002470">
    <property type="entry name" value="Peptidase_S9A"/>
</dbReference>
<dbReference type="PANTHER" id="PTHR42881:SF13">
    <property type="entry name" value="PROLYL ENDOPEPTIDASE"/>
    <property type="match status" value="1"/>
</dbReference>
<comment type="similarity">
    <text evidence="1 2">Belongs to the peptidase S9A family.</text>
</comment>
<proteinExistence type="inferred from homology"/>
<dbReference type="SUPFAM" id="SSF53474">
    <property type="entry name" value="alpha/beta-Hydrolases"/>
    <property type="match status" value="1"/>
</dbReference>
<dbReference type="PRINTS" id="PR00862">
    <property type="entry name" value="PROLIGOPTASE"/>
</dbReference>
<dbReference type="Gene3D" id="2.130.10.120">
    <property type="entry name" value="Prolyl oligopeptidase, N-terminal domain"/>
    <property type="match status" value="1"/>
</dbReference>
<keyword evidence="2 4" id="KW-0378">Hydrolase</keyword>
<evidence type="ECO:0000313" key="4">
    <source>
        <dbReference type="EMBL" id="OEU20026.1"/>
    </source>
</evidence>
<dbReference type="InterPro" id="IPR029058">
    <property type="entry name" value="AB_hydrolase_fold"/>
</dbReference>
<name>A0A1E7FPF8_9STRA</name>
<reference evidence="4 5" key="1">
    <citation type="submission" date="2016-09" db="EMBL/GenBank/DDBJ databases">
        <title>Extensive genetic diversity and differential bi-allelic expression allows diatom success in the polar Southern Ocean.</title>
        <authorList>
            <consortium name="DOE Joint Genome Institute"/>
            <person name="Mock T."/>
            <person name="Otillar R.P."/>
            <person name="Strauss J."/>
            <person name="Dupont C."/>
            <person name="Frickenhaus S."/>
            <person name="Maumus F."/>
            <person name="Mcmullan M."/>
            <person name="Sanges R."/>
            <person name="Schmutz J."/>
            <person name="Toseland A."/>
            <person name="Valas R."/>
            <person name="Veluchamy A."/>
            <person name="Ward B.J."/>
            <person name="Allen A."/>
            <person name="Barry K."/>
            <person name="Falciatore A."/>
            <person name="Ferrante M."/>
            <person name="Fortunato A.E."/>
            <person name="Gloeckner G."/>
            <person name="Gruber A."/>
            <person name="Hipkin R."/>
            <person name="Janech M."/>
            <person name="Kroth P."/>
            <person name="Leese F."/>
            <person name="Lindquist E."/>
            <person name="Lyon B.R."/>
            <person name="Martin J."/>
            <person name="Mayer C."/>
            <person name="Parker M."/>
            <person name="Quesneville H."/>
            <person name="Raymond J."/>
            <person name="Uhlig C."/>
            <person name="Valentin K.U."/>
            <person name="Worden A.Z."/>
            <person name="Armbrust E.V."/>
            <person name="Bowler C."/>
            <person name="Green B."/>
            <person name="Moulton V."/>
            <person name="Van Oosterhout C."/>
            <person name="Grigoriev I."/>
        </authorList>
    </citation>
    <scope>NUCLEOTIDE SEQUENCE [LARGE SCALE GENOMIC DNA]</scope>
    <source>
        <strain evidence="4 5">CCMP1102</strain>
    </source>
</reference>
<evidence type="ECO:0000256" key="2">
    <source>
        <dbReference type="RuleBase" id="RU368024"/>
    </source>
</evidence>
<evidence type="ECO:0000259" key="3">
    <source>
        <dbReference type="Pfam" id="PF00326"/>
    </source>
</evidence>
<dbReference type="InParanoid" id="A0A1E7FPF8"/>
<dbReference type="InterPro" id="IPR001375">
    <property type="entry name" value="Peptidase_S9_cat"/>
</dbReference>
<dbReference type="Gene3D" id="3.40.50.1820">
    <property type="entry name" value="alpha/beta hydrolase"/>
    <property type="match status" value="1"/>
</dbReference>
<feature type="domain" description="Peptidase S9 prolyl oligopeptidase catalytic" evidence="3">
    <location>
        <begin position="548"/>
        <end position="755"/>
    </location>
</feature>
<dbReference type="InterPro" id="IPR051167">
    <property type="entry name" value="Prolyl_oligopep/macrocyclase"/>
</dbReference>
<dbReference type="GO" id="GO:0005829">
    <property type="term" value="C:cytosol"/>
    <property type="evidence" value="ECO:0007669"/>
    <property type="project" value="TreeGrafter"/>
</dbReference>
<accession>A0A1E7FPF8</accession>
<dbReference type="EC" id="3.4.21.-" evidence="2"/>
<dbReference type="AlphaFoldDB" id="A0A1E7FPF8"/>
<dbReference type="Proteomes" id="UP000095751">
    <property type="component" value="Unassembled WGS sequence"/>
</dbReference>
<keyword evidence="2" id="KW-0720">Serine protease</keyword>
<dbReference type="GO" id="GO:0070012">
    <property type="term" value="F:oligopeptidase activity"/>
    <property type="evidence" value="ECO:0007669"/>
    <property type="project" value="TreeGrafter"/>
</dbReference>
<evidence type="ECO:0000313" key="5">
    <source>
        <dbReference type="Proteomes" id="UP000095751"/>
    </source>
</evidence>